<keyword evidence="2" id="KW-1185">Reference proteome</keyword>
<comment type="caution">
    <text evidence="1">The sequence shown here is derived from an EMBL/GenBank/DDBJ whole genome shotgun (WGS) entry which is preliminary data.</text>
</comment>
<dbReference type="Proteomes" id="UP001500459">
    <property type="component" value="Unassembled WGS sequence"/>
</dbReference>
<evidence type="ECO:0000313" key="2">
    <source>
        <dbReference type="Proteomes" id="UP001500459"/>
    </source>
</evidence>
<evidence type="ECO:0000313" key="1">
    <source>
        <dbReference type="EMBL" id="GAA3523261.1"/>
    </source>
</evidence>
<dbReference type="EMBL" id="BAABCW010000034">
    <property type="protein sequence ID" value="GAA3523261.1"/>
    <property type="molecule type" value="Genomic_DNA"/>
</dbReference>
<dbReference type="RefSeq" id="WP_344930931.1">
    <property type="nucleotide sequence ID" value="NZ_BAABCW010000034.1"/>
</dbReference>
<reference evidence="2" key="1">
    <citation type="journal article" date="2019" name="Int. J. Syst. Evol. Microbiol.">
        <title>The Global Catalogue of Microorganisms (GCM) 10K type strain sequencing project: providing services to taxonomists for standard genome sequencing and annotation.</title>
        <authorList>
            <consortium name="The Broad Institute Genomics Platform"/>
            <consortium name="The Broad Institute Genome Sequencing Center for Infectious Disease"/>
            <person name="Wu L."/>
            <person name="Ma J."/>
        </authorList>
    </citation>
    <scope>NUCLEOTIDE SEQUENCE [LARGE SCALE GENOMIC DNA]</scope>
    <source>
        <strain evidence="2">JCM 17106</strain>
    </source>
</reference>
<name>A0ABP6UWW6_9FLAO</name>
<protein>
    <submittedName>
        <fullName evidence="1">Uncharacterized protein</fullName>
    </submittedName>
</protein>
<gene>
    <name evidence="1" type="ORF">GCM10022393_42580</name>
</gene>
<organism evidence="1 2">
    <name type="scientific">Aquimarina addita</name>
    <dbReference type="NCBI Taxonomy" id="870485"/>
    <lineage>
        <taxon>Bacteria</taxon>
        <taxon>Pseudomonadati</taxon>
        <taxon>Bacteroidota</taxon>
        <taxon>Flavobacteriia</taxon>
        <taxon>Flavobacteriales</taxon>
        <taxon>Flavobacteriaceae</taxon>
        <taxon>Aquimarina</taxon>
    </lineage>
</organism>
<sequence>MEDDENLPLLEKLKLIDQLDKDEKNALLKMIDITISKKPMKDNFSNILDN</sequence>
<proteinExistence type="predicted"/>
<accession>A0ABP6UWW6</accession>